<feature type="transmembrane region" description="Helical" evidence="1">
    <location>
        <begin position="83"/>
        <end position="103"/>
    </location>
</feature>
<evidence type="ECO:0000313" key="2">
    <source>
        <dbReference type="EMBL" id="KKQ38827.1"/>
    </source>
</evidence>
<feature type="transmembrane region" description="Helical" evidence="1">
    <location>
        <begin position="47"/>
        <end position="63"/>
    </location>
</feature>
<keyword evidence="1" id="KW-0812">Transmembrane</keyword>
<sequence>MITLYCKSIMGIFSYLKKILARYNRAKVFLVLFTIFLILVIKQLFEINFLLWVILSALTTYFVDTEYKKKNYLQYGIMQRKAFILLILIVSILSLRDVNWNRFEWLKTYLDSGTVLFLLFIVFSYLFSIKRYILVSISLFGLMLIPIFILMEFPILADAYAVFSFLLISYLIIKEVSTIRNII</sequence>
<evidence type="ECO:0000313" key="3">
    <source>
        <dbReference type="Proteomes" id="UP000034471"/>
    </source>
</evidence>
<feature type="transmembrane region" description="Helical" evidence="1">
    <location>
        <begin position="155"/>
        <end position="173"/>
    </location>
</feature>
<organism evidence="2 3">
    <name type="scientific">Candidatus Roizmanbacteria bacterium GW2011_GWA2_37_7</name>
    <dbReference type="NCBI Taxonomy" id="1618481"/>
    <lineage>
        <taxon>Bacteria</taxon>
        <taxon>Candidatus Roizmaniibacteriota</taxon>
    </lineage>
</organism>
<protein>
    <submittedName>
        <fullName evidence="2">Uncharacterized protein</fullName>
    </submittedName>
</protein>
<dbReference type="Proteomes" id="UP000034471">
    <property type="component" value="Unassembled WGS sequence"/>
</dbReference>
<dbReference type="STRING" id="1618481.US54_C0002G0015"/>
<proteinExistence type="predicted"/>
<evidence type="ECO:0000256" key="1">
    <source>
        <dbReference type="SAM" id="Phobius"/>
    </source>
</evidence>
<feature type="transmembrane region" description="Helical" evidence="1">
    <location>
        <begin position="109"/>
        <end position="127"/>
    </location>
</feature>
<keyword evidence="1" id="KW-1133">Transmembrane helix</keyword>
<feature type="transmembrane region" description="Helical" evidence="1">
    <location>
        <begin position="132"/>
        <end position="149"/>
    </location>
</feature>
<feature type="transmembrane region" description="Helical" evidence="1">
    <location>
        <begin position="23"/>
        <end position="41"/>
    </location>
</feature>
<keyword evidence="1" id="KW-0472">Membrane</keyword>
<dbReference type="AlphaFoldDB" id="A0A0G0H9L3"/>
<accession>A0A0G0H9L3</accession>
<reference evidence="2 3" key="1">
    <citation type="journal article" date="2015" name="Nature">
        <title>rRNA introns, odd ribosomes, and small enigmatic genomes across a large radiation of phyla.</title>
        <authorList>
            <person name="Brown C.T."/>
            <person name="Hug L.A."/>
            <person name="Thomas B.C."/>
            <person name="Sharon I."/>
            <person name="Castelle C.J."/>
            <person name="Singh A."/>
            <person name="Wilkins M.J."/>
            <person name="Williams K.H."/>
            <person name="Banfield J.F."/>
        </authorList>
    </citation>
    <scope>NUCLEOTIDE SEQUENCE [LARGE SCALE GENOMIC DNA]</scope>
</reference>
<dbReference type="EMBL" id="LBTJ01000002">
    <property type="protein sequence ID" value="KKQ38827.1"/>
    <property type="molecule type" value="Genomic_DNA"/>
</dbReference>
<comment type="caution">
    <text evidence="2">The sequence shown here is derived from an EMBL/GenBank/DDBJ whole genome shotgun (WGS) entry which is preliminary data.</text>
</comment>
<name>A0A0G0H9L3_9BACT</name>
<gene>
    <name evidence="2" type="ORF">US54_C0002G0015</name>
</gene>